<dbReference type="InterPro" id="IPR003960">
    <property type="entry name" value="ATPase_AAA_CS"/>
</dbReference>
<evidence type="ECO:0000256" key="1">
    <source>
        <dbReference type="ARBA" id="ARBA00006914"/>
    </source>
</evidence>
<dbReference type="Pfam" id="PF00004">
    <property type="entry name" value="AAA"/>
    <property type="match status" value="2"/>
</dbReference>
<reference evidence="7 8" key="1">
    <citation type="submission" date="2022-01" db="EMBL/GenBank/DDBJ databases">
        <title>A high-quality chromosome-level genome assembly of rohu carp, Labeo rohita.</title>
        <authorList>
            <person name="Arick M.A. II"/>
            <person name="Hsu C.-Y."/>
            <person name="Magbanua Z."/>
            <person name="Pechanova O."/>
            <person name="Grover C."/>
            <person name="Miller E."/>
            <person name="Thrash A."/>
            <person name="Ezzel L."/>
            <person name="Alam S."/>
            <person name="Benzie J."/>
            <person name="Hamilton M."/>
            <person name="Karsi A."/>
            <person name="Lawrence M.L."/>
            <person name="Peterson D.G."/>
        </authorList>
    </citation>
    <scope>NUCLEOTIDE SEQUENCE [LARGE SCALE GENOMIC DNA]</scope>
    <source>
        <strain evidence="8">BAU-BD-2019</strain>
        <tissue evidence="7">Blood</tissue>
    </source>
</reference>
<accession>A0ABQ8LQR2</accession>
<evidence type="ECO:0000259" key="6">
    <source>
        <dbReference type="SMART" id="SM00382"/>
    </source>
</evidence>
<evidence type="ECO:0000256" key="4">
    <source>
        <dbReference type="ARBA" id="ARBA00023117"/>
    </source>
</evidence>
<dbReference type="SMART" id="SM00382">
    <property type="entry name" value="AAA"/>
    <property type="match status" value="1"/>
</dbReference>
<dbReference type="Pfam" id="PF17862">
    <property type="entry name" value="AAA_lid_3"/>
    <property type="match status" value="1"/>
</dbReference>
<dbReference type="Gene3D" id="1.10.8.60">
    <property type="match status" value="1"/>
</dbReference>
<feature type="compositionally biased region" description="Low complexity" evidence="5">
    <location>
        <begin position="76"/>
        <end position="91"/>
    </location>
</feature>
<protein>
    <submittedName>
        <fullName evidence="7">ATPase family AAA domain-containing protein 2B</fullName>
    </submittedName>
</protein>
<dbReference type="InterPro" id="IPR003959">
    <property type="entry name" value="ATPase_AAA_core"/>
</dbReference>
<feature type="region of interest" description="Disordered" evidence="5">
    <location>
        <begin position="1"/>
        <end position="106"/>
    </location>
</feature>
<dbReference type="InterPro" id="IPR027417">
    <property type="entry name" value="P-loop_NTPase"/>
</dbReference>
<comment type="caution">
    <text evidence="7">The sequence shown here is derived from an EMBL/GenBank/DDBJ whole genome shotgun (WGS) entry which is preliminary data.</text>
</comment>
<dbReference type="PROSITE" id="PS00674">
    <property type="entry name" value="AAA"/>
    <property type="match status" value="1"/>
</dbReference>
<evidence type="ECO:0000313" key="7">
    <source>
        <dbReference type="EMBL" id="KAI2652241.1"/>
    </source>
</evidence>
<dbReference type="InterPro" id="IPR041569">
    <property type="entry name" value="AAA_lid_3"/>
</dbReference>
<feature type="region of interest" description="Disordered" evidence="5">
    <location>
        <begin position="142"/>
        <end position="289"/>
    </location>
</feature>
<feature type="domain" description="AAA+ ATPase" evidence="6">
    <location>
        <begin position="351"/>
        <end position="463"/>
    </location>
</feature>
<proteinExistence type="inferred from homology"/>
<comment type="similarity">
    <text evidence="1">Belongs to the AAA ATPase family.</text>
</comment>
<feature type="compositionally biased region" description="Basic and acidic residues" evidence="5">
    <location>
        <begin position="1"/>
        <end position="12"/>
    </location>
</feature>
<name>A0ABQ8LQR2_LABRO</name>
<dbReference type="SUPFAM" id="SSF52540">
    <property type="entry name" value="P-loop containing nucleoside triphosphate hydrolases"/>
    <property type="match status" value="2"/>
</dbReference>
<evidence type="ECO:0000256" key="5">
    <source>
        <dbReference type="SAM" id="MobiDB-lite"/>
    </source>
</evidence>
<dbReference type="PANTHER" id="PTHR23069">
    <property type="entry name" value="AAA DOMAIN-CONTAINING"/>
    <property type="match status" value="1"/>
</dbReference>
<dbReference type="InterPro" id="IPR045199">
    <property type="entry name" value="ATAD2-like"/>
</dbReference>
<feature type="compositionally biased region" description="Acidic residues" evidence="5">
    <location>
        <begin position="172"/>
        <end position="209"/>
    </location>
</feature>
<dbReference type="Gene3D" id="3.40.50.300">
    <property type="entry name" value="P-loop containing nucleotide triphosphate hydrolases"/>
    <property type="match status" value="2"/>
</dbReference>
<sequence length="771" mass="87120">MVNTRKSSEHKPISPFISGRTRSSQRNNPNLDEHNSRVRKRETPAAYSLRQPKEPSSDVNSSSPRLSPPPKRTRRQTPPSSTDTSPSPQSKGQRGPWTMSKHCTSTAEAVLQEMDNISSIRQNREVERLRMWTDTELENMDMYSRVKRRKSLRRNTYGMQAHHKVMSKSKDPEEEEGTEESHEEGEEDEDVEADDDEDDEGDEAEEAGEENDRPYNLRQRKTVQRYEAPPIEPVNRKQSKGSLFDTHRSPARRSHIRVKKHAIHSSESTSSSDEERFERRKSKSMSRARNRCLPMNLRAEDLASGVLRDRVKVGASLADVDPMNLDTSSLKEMVVFPLLYPEVFEKFKIQPPRGCLFYGPPGTGKTLVARALANECSQGDRKAYLMRPSIIFFDEIDGLAPVRSSRQDQIHSSIVSTLLALMDGLDSRGEIVVIGATNRLDSIDPALRRPGRFDREFLFNLPDKKARKHILEIHTRDWSPKLAEPFIDELAEKCVGYCGADIKALCTEAALAALRRRYPQIYGSSQRYQLDVGSIVLGPQDFGRALRSIVPAGQRALAPPGQALSCVLKPLLEPTLAQTLACLMRVFPHAELLHREHTHDTDNHLLVEDSYSEDEEHGAPSIYENQPGSPKAALSCTTHKPFLHFTTSAYQQPTSYRPRLLLTGPQGAGQSTHLAPAVLHHLEKFTVHRLDLPTLYSVFREARRCVPSIIYMPHISDWWEAISETVKSSFLTLLQDVPSFTPLLILATAESVYQQLPDEVTNLFPEHTPNP</sequence>
<evidence type="ECO:0000256" key="3">
    <source>
        <dbReference type="ARBA" id="ARBA00022840"/>
    </source>
</evidence>
<organism evidence="7 8">
    <name type="scientific">Labeo rohita</name>
    <name type="common">Indian major carp</name>
    <name type="synonym">Cyprinus rohita</name>
    <dbReference type="NCBI Taxonomy" id="84645"/>
    <lineage>
        <taxon>Eukaryota</taxon>
        <taxon>Metazoa</taxon>
        <taxon>Chordata</taxon>
        <taxon>Craniata</taxon>
        <taxon>Vertebrata</taxon>
        <taxon>Euteleostomi</taxon>
        <taxon>Actinopterygii</taxon>
        <taxon>Neopterygii</taxon>
        <taxon>Teleostei</taxon>
        <taxon>Ostariophysi</taxon>
        <taxon>Cypriniformes</taxon>
        <taxon>Cyprinidae</taxon>
        <taxon>Labeoninae</taxon>
        <taxon>Labeonini</taxon>
        <taxon>Labeo</taxon>
    </lineage>
</organism>
<keyword evidence="3" id="KW-0067">ATP-binding</keyword>
<keyword evidence="4" id="KW-0103">Bromodomain</keyword>
<evidence type="ECO:0000313" key="8">
    <source>
        <dbReference type="Proteomes" id="UP000830375"/>
    </source>
</evidence>
<dbReference type="EMBL" id="JACTAM010000020">
    <property type="protein sequence ID" value="KAI2652241.1"/>
    <property type="molecule type" value="Genomic_DNA"/>
</dbReference>
<gene>
    <name evidence="7" type="ORF">H4Q32_015107</name>
</gene>
<evidence type="ECO:0000256" key="2">
    <source>
        <dbReference type="ARBA" id="ARBA00022741"/>
    </source>
</evidence>
<keyword evidence="8" id="KW-1185">Reference proteome</keyword>
<feature type="compositionally biased region" description="Basic residues" evidence="5">
    <location>
        <begin position="249"/>
        <end position="263"/>
    </location>
</feature>
<feature type="compositionally biased region" description="Polar residues" evidence="5">
    <location>
        <begin position="20"/>
        <end position="30"/>
    </location>
</feature>
<dbReference type="Proteomes" id="UP000830375">
    <property type="component" value="Unassembled WGS sequence"/>
</dbReference>
<keyword evidence="2" id="KW-0547">Nucleotide-binding</keyword>
<dbReference type="PANTHER" id="PTHR23069:SF5">
    <property type="entry name" value="ATPASE FAMILY AAA DOMAIN-CONTAINING PROTEIN 2B"/>
    <property type="match status" value="1"/>
</dbReference>
<feature type="compositionally biased region" description="Basic residues" evidence="5">
    <location>
        <begin position="279"/>
        <end position="289"/>
    </location>
</feature>
<dbReference type="InterPro" id="IPR003593">
    <property type="entry name" value="AAA+_ATPase"/>
</dbReference>